<dbReference type="Proteomes" id="UP001634394">
    <property type="component" value="Unassembled WGS sequence"/>
</dbReference>
<gene>
    <name evidence="2" type="ORF">ACJMK2_044457</name>
</gene>
<dbReference type="EMBL" id="JBJQND010000009">
    <property type="protein sequence ID" value="KAL3867241.1"/>
    <property type="molecule type" value="Genomic_DNA"/>
</dbReference>
<feature type="signal peptide" evidence="1">
    <location>
        <begin position="1"/>
        <end position="38"/>
    </location>
</feature>
<sequence>MLPTRTMLPTFCSRRFMYRLMMVLALLLFLNLLRETDGLAFDTKRLPDRNGKRCYWSCSDECDDWGMCAPKCSTDCFDLTG</sequence>
<dbReference type="AlphaFoldDB" id="A0ABD3W0Q2"/>
<accession>A0ABD3W0Q2</accession>
<keyword evidence="1" id="KW-0732">Signal</keyword>
<keyword evidence="3" id="KW-1185">Reference proteome</keyword>
<reference evidence="2 3" key="1">
    <citation type="submission" date="2024-11" db="EMBL/GenBank/DDBJ databases">
        <title>Chromosome-level genome assembly of the freshwater bivalve Anodonta woodiana.</title>
        <authorList>
            <person name="Chen X."/>
        </authorList>
    </citation>
    <scope>NUCLEOTIDE SEQUENCE [LARGE SCALE GENOMIC DNA]</scope>
    <source>
        <strain evidence="2">MN2024</strain>
        <tissue evidence="2">Gills</tissue>
    </source>
</reference>
<evidence type="ECO:0000256" key="1">
    <source>
        <dbReference type="SAM" id="SignalP"/>
    </source>
</evidence>
<proteinExistence type="predicted"/>
<comment type="caution">
    <text evidence="2">The sequence shown here is derived from an EMBL/GenBank/DDBJ whole genome shotgun (WGS) entry which is preliminary data.</text>
</comment>
<organism evidence="2 3">
    <name type="scientific">Sinanodonta woodiana</name>
    <name type="common">Chinese pond mussel</name>
    <name type="synonym">Anodonta woodiana</name>
    <dbReference type="NCBI Taxonomy" id="1069815"/>
    <lineage>
        <taxon>Eukaryota</taxon>
        <taxon>Metazoa</taxon>
        <taxon>Spiralia</taxon>
        <taxon>Lophotrochozoa</taxon>
        <taxon>Mollusca</taxon>
        <taxon>Bivalvia</taxon>
        <taxon>Autobranchia</taxon>
        <taxon>Heteroconchia</taxon>
        <taxon>Palaeoheterodonta</taxon>
        <taxon>Unionida</taxon>
        <taxon>Unionoidea</taxon>
        <taxon>Unionidae</taxon>
        <taxon>Unioninae</taxon>
        <taxon>Sinanodonta</taxon>
    </lineage>
</organism>
<name>A0ABD3W0Q2_SINWO</name>
<evidence type="ECO:0000313" key="2">
    <source>
        <dbReference type="EMBL" id="KAL3867241.1"/>
    </source>
</evidence>
<protein>
    <submittedName>
        <fullName evidence="2">Uncharacterized protein</fullName>
    </submittedName>
</protein>
<evidence type="ECO:0000313" key="3">
    <source>
        <dbReference type="Proteomes" id="UP001634394"/>
    </source>
</evidence>
<feature type="chain" id="PRO_5044868586" evidence="1">
    <location>
        <begin position="39"/>
        <end position="81"/>
    </location>
</feature>